<keyword evidence="2" id="KW-1185">Reference proteome</keyword>
<evidence type="ECO:0000313" key="1">
    <source>
        <dbReference type="EMBL" id="KAI3700941.1"/>
    </source>
</evidence>
<evidence type="ECO:0000313" key="2">
    <source>
        <dbReference type="Proteomes" id="UP001055811"/>
    </source>
</evidence>
<reference evidence="1 2" key="2">
    <citation type="journal article" date="2022" name="Mol. Ecol. Resour.">
        <title>The genomes of chicory, endive, great burdock and yacon provide insights into Asteraceae paleo-polyploidization history and plant inulin production.</title>
        <authorList>
            <person name="Fan W."/>
            <person name="Wang S."/>
            <person name="Wang H."/>
            <person name="Wang A."/>
            <person name="Jiang F."/>
            <person name="Liu H."/>
            <person name="Zhao H."/>
            <person name="Xu D."/>
            <person name="Zhang Y."/>
        </authorList>
    </citation>
    <scope>NUCLEOTIDE SEQUENCE [LARGE SCALE GENOMIC DNA]</scope>
    <source>
        <strain evidence="2">cv. Punajuju</strain>
        <tissue evidence="1">Leaves</tissue>
    </source>
</reference>
<dbReference type="Proteomes" id="UP001055811">
    <property type="component" value="Linkage Group LG08"/>
</dbReference>
<dbReference type="EMBL" id="CM042016">
    <property type="protein sequence ID" value="KAI3700941.1"/>
    <property type="molecule type" value="Genomic_DNA"/>
</dbReference>
<protein>
    <submittedName>
        <fullName evidence="1">Uncharacterized protein</fullName>
    </submittedName>
</protein>
<proteinExistence type="predicted"/>
<organism evidence="1 2">
    <name type="scientific">Cichorium intybus</name>
    <name type="common">Chicory</name>
    <dbReference type="NCBI Taxonomy" id="13427"/>
    <lineage>
        <taxon>Eukaryota</taxon>
        <taxon>Viridiplantae</taxon>
        <taxon>Streptophyta</taxon>
        <taxon>Embryophyta</taxon>
        <taxon>Tracheophyta</taxon>
        <taxon>Spermatophyta</taxon>
        <taxon>Magnoliopsida</taxon>
        <taxon>eudicotyledons</taxon>
        <taxon>Gunneridae</taxon>
        <taxon>Pentapetalae</taxon>
        <taxon>asterids</taxon>
        <taxon>campanulids</taxon>
        <taxon>Asterales</taxon>
        <taxon>Asteraceae</taxon>
        <taxon>Cichorioideae</taxon>
        <taxon>Cichorieae</taxon>
        <taxon>Cichoriinae</taxon>
        <taxon>Cichorium</taxon>
    </lineage>
</organism>
<accession>A0ACB8ZTA0</accession>
<comment type="caution">
    <text evidence="1">The sequence shown here is derived from an EMBL/GenBank/DDBJ whole genome shotgun (WGS) entry which is preliminary data.</text>
</comment>
<name>A0ACB8ZTA0_CICIN</name>
<sequence length="74" mass="8371">MGRNLDLSDRVLAKNYRGIFTIPNPGFNYGFRGFLVLSLEKGNCASECKISSIFHLRRDIKPLILKVVTRQGKS</sequence>
<gene>
    <name evidence="1" type="ORF">L2E82_45582</name>
</gene>
<reference evidence="2" key="1">
    <citation type="journal article" date="2022" name="Mol. Ecol. Resour.">
        <title>The genomes of chicory, endive, great burdock and yacon provide insights into Asteraceae palaeo-polyploidization history and plant inulin production.</title>
        <authorList>
            <person name="Fan W."/>
            <person name="Wang S."/>
            <person name="Wang H."/>
            <person name="Wang A."/>
            <person name="Jiang F."/>
            <person name="Liu H."/>
            <person name="Zhao H."/>
            <person name="Xu D."/>
            <person name="Zhang Y."/>
        </authorList>
    </citation>
    <scope>NUCLEOTIDE SEQUENCE [LARGE SCALE GENOMIC DNA]</scope>
    <source>
        <strain evidence="2">cv. Punajuju</strain>
    </source>
</reference>